<keyword evidence="4 8" id="KW-1133">Transmembrane helix</keyword>
<keyword evidence="2" id="KW-1003">Cell membrane</keyword>
<evidence type="ECO:0000256" key="5">
    <source>
        <dbReference type="ARBA" id="ARBA00023136"/>
    </source>
</evidence>
<feature type="transmembrane region" description="Helical" evidence="8">
    <location>
        <begin position="568"/>
        <end position="589"/>
    </location>
</feature>
<evidence type="ECO:0000256" key="8">
    <source>
        <dbReference type="SAM" id="Phobius"/>
    </source>
</evidence>
<dbReference type="PRINTS" id="PR00171">
    <property type="entry name" value="SUGRTRNSPORT"/>
</dbReference>
<evidence type="ECO:0000256" key="2">
    <source>
        <dbReference type="ARBA" id="ARBA00022475"/>
    </source>
</evidence>
<comment type="caution">
    <text evidence="10">The sequence shown here is derived from an EMBL/GenBank/DDBJ whole genome shotgun (WGS) entry which is preliminary data.</text>
</comment>
<dbReference type="InterPro" id="IPR020846">
    <property type="entry name" value="MFS_dom"/>
</dbReference>
<dbReference type="PROSITE" id="PS50850">
    <property type="entry name" value="MFS"/>
    <property type="match status" value="1"/>
</dbReference>
<feature type="transmembrane region" description="Helical" evidence="8">
    <location>
        <begin position="265"/>
        <end position="289"/>
    </location>
</feature>
<feature type="transmembrane region" description="Helical" evidence="8">
    <location>
        <begin position="642"/>
        <end position="663"/>
    </location>
</feature>
<dbReference type="GO" id="GO:0051119">
    <property type="term" value="F:sugar transmembrane transporter activity"/>
    <property type="evidence" value="ECO:0007669"/>
    <property type="project" value="InterPro"/>
</dbReference>
<evidence type="ECO:0000313" key="11">
    <source>
        <dbReference type="Proteomes" id="UP000719412"/>
    </source>
</evidence>
<evidence type="ECO:0000313" key="10">
    <source>
        <dbReference type="EMBL" id="KAH0811574.1"/>
    </source>
</evidence>
<dbReference type="InterPro" id="IPR003663">
    <property type="entry name" value="Sugar/inositol_transpt"/>
</dbReference>
<dbReference type="Proteomes" id="UP000719412">
    <property type="component" value="Unassembled WGS sequence"/>
</dbReference>
<feature type="transmembrane region" description="Helical" evidence="8">
    <location>
        <begin position="338"/>
        <end position="356"/>
    </location>
</feature>
<dbReference type="AlphaFoldDB" id="A0A8J6HB68"/>
<keyword evidence="6" id="KW-0325">Glycoprotein</keyword>
<keyword evidence="5 8" id="KW-0472">Membrane</keyword>
<comment type="similarity">
    <text evidence="7">Belongs to the major facilitator superfamily. Sugar transporter (TC 2.A.1.1) family. Trehalose transporter subfamily.</text>
</comment>
<dbReference type="Pfam" id="PF00083">
    <property type="entry name" value="Sugar_tr"/>
    <property type="match status" value="1"/>
</dbReference>
<protein>
    <recommendedName>
        <fullName evidence="9">Major facilitator superfamily (MFS) profile domain-containing protein</fullName>
    </recommendedName>
</protein>
<dbReference type="InterPro" id="IPR005828">
    <property type="entry name" value="MFS_sugar_transport-like"/>
</dbReference>
<feature type="transmembrane region" description="Helical" evidence="8">
    <location>
        <begin position="309"/>
        <end position="331"/>
    </location>
</feature>
<evidence type="ECO:0000256" key="6">
    <source>
        <dbReference type="ARBA" id="ARBA00023180"/>
    </source>
</evidence>
<dbReference type="PANTHER" id="PTHR48021:SF1">
    <property type="entry name" value="GH07001P-RELATED"/>
    <property type="match status" value="1"/>
</dbReference>
<feature type="transmembrane region" description="Helical" evidence="8">
    <location>
        <begin position="503"/>
        <end position="527"/>
    </location>
</feature>
<dbReference type="CDD" id="cd17358">
    <property type="entry name" value="MFS_GLUT6_8_Class3_like"/>
    <property type="match status" value="1"/>
</dbReference>
<evidence type="ECO:0000259" key="9">
    <source>
        <dbReference type="PROSITE" id="PS50850"/>
    </source>
</evidence>
<reference evidence="10" key="2">
    <citation type="submission" date="2021-08" db="EMBL/GenBank/DDBJ databases">
        <authorList>
            <person name="Eriksson T."/>
        </authorList>
    </citation>
    <scope>NUCLEOTIDE SEQUENCE</scope>
    <source>
        <strain evidence="10">Stoneville</strain>
        <tissue evidence="10">Whole head</tissue>
    </source>
</reference>
<dbReference type="InterPro" id="IPR005829">
    <property type="entry name" value="Sugar_transporter_CS"/>
</dbReference>
<feature type="transmembrane region" description="Helical" evidence="8">
    <location>
        <begin position="111"/>
        <end position="132"/>
    </location>
</feature>
<feature type="transmembrane region" description="Helical" evidence="8">
    <location>
        <begin position="609"/>
        <end position="630"/>
    </location>
</feature>
<feature type="transmembrane region" description="Helical" evidence="8">
    <location>
        <begin position="539"/>
        <end position="561"/>
    </location>
</feature>
<sequence length="710" mass="78340">MYTTAPKSPCLVAFKYLPFRPSLSAENLGDELIRKIDSRAIGRIVYNKHISVMRVLVIVRAKVGLRSVAVAGSGASRPDSPLPKQCKYNNSYQSGALICPATSHSLLKYKVAFMAFQHAALFLTLIFLWLMLSNVQGRREKVTQVRTPQQRLTRGIEHFKYHNMDLGTARGYGKRAVDMHNVNNFVHFFVKFKLINMSQDKVSLLRDPSVGVSTSSDNRNYDSVVKTASIWRCQFDDLFYQQEQQPQVQEANVQIDSSPRRFPQYVAALTATLSALSAGAVLGWTSPILSEIEHGNFHNISVNDNQMGWIGSFVTLGGMTMCIPTGFLCDLIGRRKTLLLLIVPFATGWSLILFSNSIVMLYLGRLTTGMAAGASCVAAPLYTSEIAQKEIRGTLGSYFQLMVTIGIFLAYLSGKFLAPMAYTIFCAALPVVFVVLFAFQPETPAFCLRKGLYDEALKSLVRLRGPCHNNEAELAEIEGALKESVESTVSLSHAFTKRANVKAFVIAFALMFFQQFSGINAVILYTSDIFHSAGVDLDANTAAIIVGAFQVVATFLSSLVIDKVGRKILLFISGLVMGLASLFLAAFFTLKTRVSIDAVFLNEIGFVPIVSLCLFVVVFSIGLGPIPWMISSEIFTPEIKSIASSAAGTFNWFLAFLVTKFYLQVKHGVGEDSTFYAFSITSILAAVFVYFMVPETKGKTVEQVQEELER</sequence>
<dbReference type="FunFam" id="1.20.1250.20:FF:000055">
    <property type="entry name" value="Facilitated trehalose transporter Tret1-2 homolog"/>
    <property type="match status" value="1"/>
</dbReference>
<dbReference type="InterPro" id="IPR044775">
    <property type="entry name" value="MFS_ERD6/Tret1-like"/>
</dbReference>
<gene>
    <name evidence="10" type="ORF">GEV33_011219</name>
</gene>
<dbReference type="SUPFAM" id="SSF103473">
    <property type="entry name" value="MFS general substrate transporter"/>
    <property type="match status" value="1"/>
</dbReference>
<dbReference type="GO" id="GO:0005886">
    <property type="term" value="C:plasma membrane"/>
    <property type="evidence" value="ECO:0007669"/>
    <property type="project" value="UniProtKB-SubCell"/>
</dbReference>
<feature type="transmembrane region" description="Helical" evidence="8">
    <location>
        <begin position="675"/>
        <end position="693"/>
    </location>
</feature>
<evidence type="ECO:0000256" key="4">
    <source>
        <dbReference type="ARBA" id="ARBA00022989"/>
    </source>
</evidence>
<evidence type="ECO:0000256" key="1">
    <source>
        <dbReference type="ARBA" id="ARBA00004651"/>
    </source>
</evidence>
<feature type="domain" description="Major facilitator superfamily (MFS) profile" evidence="9">
    <location>
        <begin position="263"/>
        <end position="697"/>
    </location>
</feature>
<accession>A0A8J6HB68</accession>
<comment type="subcellular location">
    <subcellularLocation>
        <location evidence="1">Cell membrane</location>
        <topology evidence="1">Multi-pass membrane protein</topology>
    </subcellularLocation>
</comment>
<reference evidence="10" key="1">
    <citation type="journal article" date="2020" name="J Insects Food Feed">
        <title>The yellow mealworm (Tenebrio molitor) genome: a resource for the emerging insects as food and feed industry.</title>
        <authorList>
            <person name="Eriksson T."/>
            <person name="Andere A."/>
            <person name="Kelstrup H."/>
            <person name="Emery V."/>
            <person name="Picard C."/>
        </authorList>
    </citation>
    <scope>NUCLEOTIDE SEQUENCE</scope>
    <source>
        <strain evidence="10">Stoneville</strain>
        <tissue evidence="10">Whole head</tissue>
    </source>
</reference>
<dbReference type="PANTHER" id="PTHR48021">
    <property type="match status" value="1"/>
</dbReference>
<dbReference type="NCBIfam" id="TIGR00879">
    <property type="entry name" value="SP"/>
    <property type="match status" value="1"/>
</dbReference>
<feature type="transmembrane region" description="Helical" evidence="8">
    <location>
        <begin position="395"/>
        <end position="414"/>
    </location>
</feature>
<dbReference type="PROSITE" id="PS00216">
    <property type="entry name" value="SUGAR_TRANSPORT_1"/>
    <property type="match status" value="1"/>
</dbReference>
<dbReference type="InterPro" id="IPR050549">
    <property type="entry name" value="MFS_Trehalose_Transporter"/>
</dbReference>
<evidence type="ECO:0000256" key="7">
    <source>
        <dbReference type="ARBA" id="ARBA00024348"/>
    </source>
</evidence>
<feature type="transmembrane region" description="Helical" evidence="8">
    <location>
        <begin position="362"/>
        <end position="383"/>
    </location>
</feature>
<organism evidence="10 11">
    <name type="scientific">Tenebrio molitor</name>
    <name type="common">Yellow mealworm beetle</name>
    <dbReference type="NCBI Taxonomy" id="7067"/>
    <lineage>
        <taxon>Eukaryota</taxon>
        <taxon>Metazoa</taxon>
        <taxon>Ecdysozoa</taxon>
        <taxon>Arthropoda</taxon>
        <taxon>Hexapoda</taxon>
        <taxon>Insecta</taxon>
        <taxon>Pterygota</taxon>
        <taxon>Neoptera</taxon>
        <taxon>Endopterygota</taxon>
        <taxon>Coleoptera</taxon>
        <taxon>Polyphaga</taxon>
        <taxon>Cucujiformia</taxon>
        <taxon>Tenebrionidae</taxon>
        <taxon>Tenebrio</taxon>
    </lineage>
</organism>
<evidence type="ECO:0000256" key="3">
    <source>
        <dbReference type="ARBA" id="ARBA00022692"/>
    </source>
</evidence>
<dbReference type="InterPro" id="IPR036259">
    <property type="entry name" value="MFS_trans_sf"/>
</dbReference>
<proteinExistence type="inferred from homology"/>
<dbReference type="Gene3D" id="1.20.1250.20">
    <property type="entry name" value="MFS general substrate transporter like domains"/>
    <property type="match status" value="1"/>
</dbReference>
<feature type="transmembrane region" description="Helical" evidence="8">
    <location>
        <begin position="420"/>
        <end position="439"/>
    </location>
</feature>
<keyword evidence="3 8" id="KW-0812">Transmembrane</keyword>
<name>A0A8J6HB68_TENMO</name>
<dbReference type="EMBL" id="JABDTM020026704">
    <property type="protein sequence ID" value="KAH0811574.1"/>
    <property type="molecule type" value="Genomic_DNA"/>
</dbReference>
<keyword evidence="11" id="KW-1185">Reference proteome</keyword>